<comment type="caution">
    <text evidence="1">The sequence shown here is derived from an EMBL/GenBank/DDBJ whole genome shotgun (WGS) entry which is preliminary data.</text>
</comment>
<protein>
    <submittedName>
        <fullName evidence="1">S26 family signal peptidase</fullName>
    </submittedName>
</protein>
<dbReference type="SUPFAM" id="SSF51306">
    <property type="entry name" value="LexA/Signal peptidase"/>
    <property type="match status" value="1"/>
</dbReference>
<dbReference type="CDD" id="cd06462">
    <property type="entry name" value="Peptidase_S24_S26"/>
    <property type="match status" value="1"/>
</dbReference>
<dbReference type="RefSeq" id="WP_149887746.1">
    <property type="nucleotide sequence ID" value="NZ_DAWBHW010000058.1"/>
</dbReference>
<gene>
    <name evidence="1" type="ORF">F2Y13_12975</name>
</gene>
<dbReference type="Gene3D" id="2.10.109.10">
    <property type="entry name" value="Umud Fragment, subunit A"/>
    <property type="match status" value="1"/>
</dbReference>
<organism evidence="1 2">
    <name type="scientific">Alistipes shahii</name>
    <dbReference type="NCBI Taxonomy" id="328814"/>
    <lineage>
        <taxon>Bacteria</taxon>
        <taxon>Pseudomonadati</taxon>
        <taxon>Bacteroidota</taxon>
        <taxon>Bacteroidia</taxon>
        <taxon>Bacteroidales</taxon>
        <taxon>Rikenellaceae</taxon>
        <taxon>Alistipes</taxon>
    </lineage>
</organism>
<proteinExistence type="predicted"/>
<name>A0A5B3FZN4_9BACT</name>
<dbReference type="Proteomes" id="UP000323567">
    <property type="component" value="Unassembled WGS sequence"/>
</dbReference>
<reference evidence="1 2" key="1">
    <citation type="journal article" date="2019" name="Nat. Med.">
        <title>A library of human gut bacterial isolates paired with longitudinal multiomics data enables mechanistic microbiome research.</title>
        <authorList>
            <person name="Poyet M."/>
            <person name="Groussin M."/>
            <person name="Gibbons S.M."/>
            <person name="Avila-Pacheco J."/>
            <person name="Jiang X."/>
            <person name="Kearney S.M."/>
            <person name="Perrotta A.R."/>
            <person name="Berdy B."/>
            <person name="Zhao S."/>
            <person name="Lieberman T.D."/>
            <person name="Swanson P.K."/>
            <person name="Smith M."/>
            <person name="Roesemann S."/>
            <person name="Alexander J.E."/>
            <person name="Rich S.A."/>
            <person name="Livny J."/>
            <person name="Vlamakis H."/>
            <person name="Clish C."/>
            <person name="Bullock K."/>
            <person name="Deik A."/>
            <person name="Scott J."/>
            <person name="Pierce K.A."/>
            <person name="Xavier R.J."/>
            <person name="Alm E.J."/>
        </authorList>
    </citation>
    <scope>NUCLEOTIDE SEQUENCE [LARGE SCALE GENOMIC DNA]</scope>
    <source>
        <strain evidence="1 2">BIOML-A2</strain>
    </source>
</reference>
<dbReference type="InterPro" id="IPR036286">
    <property type="entry name" value="LexA/Signal_pep-like_sf"/>
</dbReference>
<dbReference type="EMBL" id="VVXK01000023">
    <property type="protein sequence ID" value="KAA2366793.1"/>
    <property type="molecule type" value="Genomic_DNA"/>
</dbReference>
<evidence type="ECO:0000313" key="2">
    <source>
        <dbReference type="Proteomes" id="UP000323567"/>
    </source>
</evidence>
<accession>A0A5B3FZN4</accession>
<evidence type="ECO:0000313" key="1">
    <source>
        <dbReference type="EMBL" id="KAA2366793.1"/>
    </source>
</evidence>
<sequence>MILLPNQLFFAEVEAMLAEGREVQIRMKGHSMRPLLRSERDQVVLTPCADPARLQPGDVVLFRCCGRHILHRIVRRDGERLTLAGDGNYRITEQCTTRDVAGIAVRVIRASGRVVSCDSPGWQLRSRLWLAIPPWLRRQVLRVLWHSGWK</sequence>
<dbReference type="AlphaFoldDB" id="A0A5B3FZN4"/>